<dbReference type="Gene3D" id="2.80.10.50">
    <property type="match status" value="2"/>
</dbReference>
<dbReference type="Pfam" id="PF03318">
    <property type="entry name" value="ETX_MTX2"/>
    <property type="match status" value="1"/>
</dbReference>
<dbReference type="Pfam" id="PF07468">
    <property type="entry name" value="Agglutinin"/>
    <property type="match status" value="2"/>
</dbReference>
<dbReference type="InterPro" id="IPR008998">
    <property type="entry name" value="Agglutinin"/>
</dbReference>
<protein>
    <recommendedName>
        <fullName evidence="1">Agglutinin domain-containing protein</fullName>
    </recommendedName>
</protein>
<dbReference type="PANTHER" id="PTHR39244">
    <property type="entry name" value="NATTERIN-4"/>
    <property type="match status" value="1"/>
</dbReference>
<dbReference type="Gene3D" id="2.170.15.10">
    <property type="entry name" value="Proaerolysin, chain A, domain 3"/>
    <property type="match status" value="1"/>
</dbReference>
<gene>
    <name evidence="2" type="ORF">V6N12_011440</name>
</gene>
<evidence type="ECO:0000313" key="3">
    <source>
        <dbReference type="Proteomes" id="UP001472677"/>
    </source>
</evidence>
<dbReference type="SUPFAM" id="SSF50382">
    <property type="entry name" value="Agglutinin"/>
    <property type="match status" value="2"/>
</dbReference>
<dbReference type="InterPro" id="IPR053237">
    <property type="entry name" value="Natterin_C"/>
</dbReference>
<evidence type="ECO:0000313" key="2">
    <source>
        <dbReference type="EMBL" id="KAK8490810.1"/>
    </source>
</evidence>
<accession>A0ABR2ACB5</accession>
<comment type="caution">
    <text evidence="2">The sequence shown here is derived from an EMBL/GenBank/DDBJ whole genome shotgun (WGS) entry which is preliminary data.</text>
</comment>
<dbReference type="SMART" id="SM00791">
    <property type="entry name" value="Agglutinin"/>
    <property type="match status" value="2"/>
</dbReference>
<proteinExistence type="predicted"/>
<name>A0ABR2ACB5_9ROSI</name>
<dbReference type="InterPro" id="IPR004991">
    <property type="entry name" value="Aerolysin-like"/>
</dbReference>
<dbReference type="PANTHER" id="PTHR39244:SF5">
    <property type="entry name" value="NATTERIN-3-LIKE"/>
    <property type="match status" value="1"/>
</dbReference>
<sequence length="472" mass="53474">MASHLPRFIAIESADKIGYLSYIREGGKADGYLRFMEAEVTSPFAKFEVESSKTRGLVHIRSCQNNKYWQRTNLLPVPSGPWIATTAKKNEDDQSKVECTLFRFIPVDSATNKFRIMHVQSGHYVCPWRTEDPKFDHGLLSPHDRFDGQNADVFTITDWSLLLILPRYVAFKGDNDKYLYQLRDELLIFSQDDVGEPTVACEILPTKDGNIRIKALKNEKFFRCDSKWIWADTKDATVEGTLFHPVKVGDDKIALINLRNNNFSRRLSGDGIGDRFAAVISSVTKEAQITVEEAVLTRQIYDVRYDFDNSRVYGEAVVVVDRNSATNFTDDPSTMDVKLSYKDTKTSSWKTDISVTLGMKTTMKFEVPLIAEGSVELSAEMRTGVEWGKVFETTTDLEVVQKVVVPPMTRVTVNLIATKGLCDVPFTYMQRDTLYDGRSVVTEVEGGTYFGSNYHSMKFETRAEKLSSDSIK</sequence>
<evidence type="ECO:0000259" key="1">
    <source>
        <dbReference type="SMART" id="SM00791"/>
    </source>
</evidence>
<dbReference type="EMBL" id="JBBPBM010000835">
    <property type="protein sequence ID" value="KAK8490810.1"/>
    <property type="molecule type" value="Genomic_DNA"/>
</dbReference>
<dbReference type="Proteomes" id="UP001472677">
    <property type="component" value="Unassembled WGS sequence"/>
</dbReference>
<feature type="domain" description="Agglutinin" evidence="1">
    <location>
        <begin position="3"/>
        <end position="158"/>
    </location>
</feature>
<keyword evidence="3" id="KW-1185">Reference proteome</keyword>
<feature type="domain" description="Agglutinin" evidence="1">
    <location>
        <begin position="163"/>
        <end position="293"/>
    </location>
</feature>
<dbReference type="InterPro" id="IPR036242">
    <property type="entry name" value="Agglutinin_dom_sf"/>
</dbReference>
<organism evidence="2 3">
    <name type="scientific">Hibiscus sabdariffa</name>
    <name type="common">roselle</name>
    <dbReference type="NCBI Taxonomy" id="183260"/>
    <lineage>
        <taxon>Eukaryota</taxon>
        <taxon>Viridiplantae</taxon>
        <taxon>Streptophyta</taxon>
        <taxon>Embryophyta</taxon>
        <taxon>Tracheophyta</taxon>
        <taxon>Spermatophyta</taxon>
        <taxon>Magnoliopsida</taxon>
        <taxon>eudicotyledons</taxon>
        <taxon>Gunneridae</taxon>
        <taxon>Pentapetalae</taxon>
        <taxon>rosids</taxon>
        <taxon>malvids</taxon>
        <taxon>Malvales</taxon>
        <taxon>Malvaceae</taxon>
        <taxon>Malvoideae</taxon>
        <taxon>Hibiscus</taxon>
    </lineage>
</organism>
<dbReference type="CDD" id="cd20216">
    <property type="entry name" value="PFM_HFR-2-like"/>
    <property type="match status" value="1"/>
</dbReference>
<dbReference type="SUPFAM" id="SSF56973">
    <property type="entry name" value="Aerolisin/ETX pore-forming domain"/>
    <property type="match status" value="1"/>
</dbReference>
<reference evidence="2 3" key="1">
    <citation type="journal article" date="2024" name="G3 (Bethesda)">
        <title>Genome assembly of Hibiscus sabdariffa L. provides insights into metabolisms of medicinal natural products.</title>
        <authorList>
            <person name="Kim T."/>
        </authorList>
    </citation>
    <scope>NUCLEOTIDE SEQUENCE [LARGE SCALE GENOMIC DNA]</scope>
    <source>
        <strain evidence="2">TK-2024</strain>
        <tissue evidence="2">Old leaves</tissue>
    </source>
</reference>